<dbReference type="Proteomes" id="UP000827092">
    <property type="component" value="Unassembled WGS sequence"/>
</dbReference>
<dbReference type="GO" id="GO:0051015">
    <property type="term" value="F:actin filament binding"/>
    <property type="evidence" value="ECO:0007669"/>
    <property type="project" value="TreeGrafter"/>
</dbReference>
<dbReference type="PANTHER" id="PTHR15435:SF2">
    <property type="entry name" value="KICSTOR COMPLEX PROTEIN KAPTIN"/>
    <property type="match status" value="1"/>
</dbReference>
<reference evidence="1 2" key="1">
    <citation type="journal article" date="2022" name="Nat. Ecol. Evol.">
        <title>A masculinizing supergene underlies an exaggerated male reproductive morph in a spider.</title>
        <authorList>
            <person name="Hendrickx F."/>
            <person name="De Corte Z."/>
            <person name="Sonet G."/>
            <person name="Van Belleghem S.M."/>
            <person name="Kostlbacher S."/>
            <person name="Vangestel C."/>
        </authorList>
    </citation>
    <scope>NUCLEOTIDE SEQUENCE [LARGE SCALE GENOMIC DNA]</scope>
    <source>
        <strain evidence="1">W744_W776</strain>
    </source>
</reference>
<evidence type="ECO:0008006" key="3">
    <source>
        <dbReference type="Google" id="ProtNLM"/>
    </source>
</evidence>
<dbReference type="GO" id="GO:0007015">
    <property type="term" value="P:actin filament organization"/>
    <property type="evidence" value="ECO:0007669"/>
    <property type="project" value="InterPro"/>
</dbReference>
<evidence type="ECO:0000313" key="1">
    <source>
        <dbReference type="EMBL" id="KAG8179394.1"/>
    </source>
</evidence>
<dbReference type="SUPFAM" id="SSF69318">
    <property type="entry name" value="Integrin alpha N-terminal domain"/>
    <property type="match status" value="1"/>
</dbReference>
<dbReference type="InterPro" id="IPR028994">
    <property type="entry name" value="Integrin_alpha_N"/>
</dbReference>
<dbReference type="GO" id="GO:0034198">
    <property type="term" value="P:cellular response to amino acid starvation"/>
    <property type="evidence" value="ECO:0007669"/>
    <property type="project" value="TreeGrafter"/>
</dbReference>
<dbReference type="GO" id="GO:0030027">
    <property type="term" value="C:lamellipodium"/>
    <property type="evidence" value="ECO:0007669"/>
    <property type="project" value="TreeGrafter"/>
</dbReference>
<comment type="caution">
    <text evidence="1">The sequence shown here is derived from an EMBL/GenBank/DDBJ whole genome shotgun (WGS) entry which is preliminary data.</text>
</comment>
<accession>A0AAV6U6Y2</accession>
<name>A0AAV6U6Y2_9ARAC</name>
<dbReference type="GO" id="GO:1904262">
    <property type="term" value="P:negative regulation of TORC1 signaling"/>
    <property type="evidence" value="ECO:0007669"/>
    <property type="project" value="TreeGrafter"/>
</dbReference>
<dbReference type="InterPro" id="IPR029982">
    <property type="entry name" value="Kptn"/>
</dbReference>
<gene>
    <name evidence="1" type="ORF">JTE90_011403</name>
</gene>
<sequence length="425" mass="48229">MVEAHFLGLNCQSNIYGIAPLQCGHGLHKVLIATCENNVYCIEYSKNQHGGAIFSNREVQFTYIPGTAEITSLHAFNQACQVNNFAVGVAFTKKENDGRYSRYFNIYSDWEFGSECDLDNIAQGCLSIPLNFIPFHLTHSKLSINGKEEIVWLLSGNDVVVHLYREDKARQTYNEELCDNYFPEFEALSSPVWWMDIKNITDSRITAIGCKNGTVKVSLVKFNPDIHIESSWTIQHDGPITSVKLFEDTGLEGLHNCPIKNETDRRKIHLLVTNSIEVSVVYRDVLKNGLDLKHQKCLPRSNKYDVVSCGLVADIDMDGYNEILIGTFGQELLAYKWKAESEDIDKGSYVLFHQQTFASQLLQMIYVDIMGDGIKEILILTNGGLHVMQHDLKKAADVITQRMKWLLQNVPMKELEKYLKNTTDA</sequence>
<dbReference type="PANTHER" id="PTHR15435">
    <property type="entry name" value="KICSTOR COMPLEX PROTEIN KAPTIN"/>
    <property type="match status" value="1"/>
</dbReference>
<keyword evidence="2" id="KW-1185">Reference proteome</keyword>
<dbReference type="GO" id="GO:0015629">
    <property type="term" value="C:actin cytoskeleton"/>
    <property type="evidence" value="ECO:0007669"/>
    <property type="project" value="InterPro"/>
</dbReference>
<dbReference type="EMBL" id="JAFNEN010000628">
    <property type="protein sequence ID" value="KAG8179394.1"/>
    <property type="molecule type" value="Genomic_DNA"/>
</dbReference>
<organism evidence="1 2">
    <name type="scientific">Oedothorax gibbosus</name>
    <dbReference type="NCBI Taxonomy" id="931172"/>
    <lineage>
        <taxon>Eukaryota</taxon>
        <taxon>Metazoa</taxon>
        <taxon>Ecdysozoa</taxon>
        <taxon>Arthropoda</taxon>
        <taxon>Chelicerata</taxon>
        <taxon>Arachnida</taxon>
        <taxon>Araneae</taxon>
        <taxon>Araneomorphae</taxon>
        <taxon>Entelegynae</taxon>
        <taxon>Araneoidea</taxon>
        <taxon>Linyphiidae</taxon>
        <taxon>Erigoninae</taxon>
        <taxon>Oedothorax</taxon>
    </lineage>
</organism>
<proteinExistence type="predicted"/>
<evidence type="ECO:0000313" key="2">
    <source>
        <dbReference type="Proteomes" id="UP000827092"/>
    </source>
</evidence>
<protein>
    <recommendedName>
        <fullName evidence="3">KICSTOR complex protein kaptin</fullName>
    </recommendedName>
</protein>
<dbReference type="AlphaFoldDB" id="A0AAV6U6Y2"/>